<comment type="subcellular location">
    <subcellularLocation>
        <location evidence="1">Cytoplasm</location>
    </subcellularLocation>
</comment>
<dbReference type="InterPro" id="IPR013022">
    <property type="entry name" value="Xyl_isomerase-like_TIM-brl"/>
</dbReference>
<evidence type="ECO:0000313" key="8">
    <source>
        <dbReference type="Proteomes" id="UP000576225"/>
    </source>
</evidence>
<gene>
    <name evidence="7" type="ORF">HF882_21355</name>
</gene>
<evidence type="ECO:0000256" key="3">
    <source>
        <dbReference type="ARBA" id="ARBA00022723"/>
    </source>
</evidence>
<keyword evidence="2" id="KW-0963">Cytoplasm</keyword>
<dbReference type="InterPro" id="IPR001998">
    <property type="entry name" value="Xylose_isomerase"/>
</dbReference>
<organism evidence="7 8">
    <name type="scientific">Victivallis vadensis</name>
    <dbReference type="NCBI Taxonomy" id="172901"/>
    <lineage>
        <taxon>Bacteria</taxon>
        <taxon>Pseudomonadati</taxon>
        <taxon>Lentisphaerota</taxon>
        <taxon>Lentisphaeria</taxon>
        <taxon>Victivallales</taxon>
        <taxon>Victivallaceae</taxon>
        <taxon>Victivallis</taxon>
    </lineage>
</organism>
<dbReference type="Pfam" id="PF01261">
    <property type="entry name" value="AP_endonuc_2"/>
    <property type="match status" value="1"/>
</dbReference>
<evidence type="ECO:0000313" key="7">
    <source>
        <dbReference type="EMBL" id="NMD89136.1"/>
    </source>
</evidence>
<sequence length="327" mass="37637">MKKNYSVFLGNVGSCSDRYCATYGKSFSTEELFRRVATVPYLTGVDLVLTPELVNDWQTVRRMLDETGLMPISLAVDHFAQAKWKQGAFTSPNLEVRKSAVEDTKRAMDLAAEINCDLVTIWPGQDGYDYIFQANYEQERTWFADGIREACQYNKNIRIALEYKAKEPRNRCYLNNTAVTILILDEIGEANCGAVLDYGHVLLGYESPAEAVALLHKYGDRLFHVHINDNYRLWDDDLIVGSVHTLEYLEFLYWLRRTEYNGFMTIDQYPYREDGRDAVTESAEWLNILESLVADADLNGISEMLKRKDAIEASRFMRKLLFKGMTK</sequence>
<feature type="domain" description="Xylose isomerase-like TIM barrel" evidence="6">
    <location>
        <begin position="56"/>
        <end position="287"/>
    </location>
</feature>
<dbReference type="EMBL" id="JABAEW010000080">
    <property type="protein sequence ID" value="NMD89136.1"/>
    <property type="molecule type" value="Genomic_DNA"/>
</dbReference>
<dbReference type="Proteomes" id="UP000576225">
    <property type="component" value="Unassembled WGS sequence"/>
</dbReference>
<dbReference type="GO" id="GO:0009045">
    <property type="term" value="F:xylose isomerase activity"/>
    <property type="evidence" value="ECO:0007669"/>
    <property type="project" value="InterPro"/>
</dbReference>
<dbReference type="SUPFAM" id="SSF51658">
    <property type="entry name" value="Xylose isomerase-like"/>
    <property type="match status" value="1"/>
</dbReference>
<dbReference type="Gene3D" id="3.20.20.150">
    <property type="entry name" value="Divalent-metal-dependent TIM barrel enzymes"/>
    <property type="match status" value="1"/>
</dbReference>
<dbReference type="InterPro" id="IPR036237">
    <property type="entry name" value="Xyl_isomerase-like_sf"/>
</dbReference>
<comment type="caution">
    <text evidence="7">The sequence shown here is derived from an EMBL/GenBank/DDBJ whole genome shotgun (WGS) entry which is preliminary data.</text>
</comment>
<accession>A0A848B8R2</accession>
<protein>
    <submittedName>
        <fullName evidence="7">Sugar phosphate isomerase/epimerase</fullName>
    </submittedName>
</protein>
<dbReference type="RefSeq" id="WP_168964069.1">
    <property type="nucleotide sequence ID" value="NZ_JABAEW010000080.1"/>
</dbReference>
<keyword evidence="4 7" id="KW-0413">Isomerase</keyword>
<evidence type="ECO:0000256" key="4">
    <source>
        <dbReference type="ARBA" id="ARBA00023235"/>
    </source>
</evidence>
<dbReference type="GO" id="GO:0005975">
    <property type="term" value="P:carbohydrate metabolic process"/>
    <property type="evidence" value="ECO:0007669"/>
    <property type="project" value="InterPro"/>
</dbReference>
<dbReference type="AlphaFoldDB" id="A0A848B8R2"/>
<evidence type="ECO:0000256" key="5">
    <source>
        <dbReference type="ARBA" id="ARBA00023277"/>
    </source>
</evidence>
<keyword evidence="5" id="KW-0119">Carbohydrate metabolism</keyword>
<keyword evidence="3" id="KW-0479">Metal-binding</keyword>
<dbReference type="PANTHER" id="PTHR12110">
    <property type="entry name" value="HYDROXYPYRUVATE ISOMERASE"/>
    <property type="match status" value="1"/>
</dbReference>
<name>A0A848B8R2_9BACT</name>
<evidence type="ECO:0000259" key="6">
    <source>
        <dbReference type="Pfam" id="PF01261"/>
    </source>
</evidence>
<dbReference type="PROSITE" id="PS51415">
    <property type="entry name" value="XYLOSE_ISOMERASE"/>
    <property type="match status" value="1"/>
</dbReference>
<proteinExistence type="predicted"/>
<dbReference type="InterPro" id="IPR050312">
    <property type="entry name" value="IolE/XylAMocC-like"/>
</dbReference>
<evidence type="ECO:0000256" key="2">
    <source>
        <dbReference type="ARBA" id="ARBA00022490"/>
    </source>
</evidence>
<evidence type="ECO:0000256" key="1">
    <source>
        <dbReference type="ARBA" id="ARBA00004496"/>
    </source>
</evidence>
<reference evidence="7 8" key="1">
    <citation type="submission" date="2020-04" db="EMBL/GenBank/DDBJ databases">
        <authorList>
            <person name="Hitch T.C.A."/>
            <person name="Wylensek D."/>
            <person name="Clavel T."/>
        </authorList>
    </citation>
    <scope>NUCLEOTIDE SEQUENCE [LARGE SCALE GENOMIC DNA]</scope>
    <source>
        <strain evidence="7 8">COR2-253-APC-1A</strain>
    </source>
</reference>
<dbReference type="GO" id="GO:0046872">
    <property type="term" value="F:metal ion binding"/>
    <property type="evidence" value="ECO:0007669"/>
    <property type="project" value="UniProtKB-KW"/>
</dbReference>